<feature type="region of interest" description="Disordered" evidence="7">
    <location>
        <begin position="1506"/>
        <end position="1534"/>
    </location>
</feature>
<keyword evidence="5" id="KW-0539">Nucleus</keyword>
<feature type="compositionally biased region" description="Polar residues" evidence="7">
    <location>
        <begin position="2082"/>
        <end position="2099"/>
    </location>
</feature>
<feature type="coiled-coil region" evidence="6">
    <location>
        <begin position="242"/>
        <end position="375"/>
    </location>
</feature>
<feature type="compositionally biased region" description="Polar residues" evidence="7">
    <location>
        <begin position="2223"/>
        <end position="2243"/>
    </location>
</feature>
<dbReference type="OrthoDB" id="343070at2759"/>
<dbReference type="InterPro" id="IPR057577">
    <property type="entry name" value="Nucleoprot-TPR/MLP1_dom"/>
</dbReference>
<feature type="region of interest" description="Disordered" evidence="7">
    <location>
        <begin position="1759"/>
        <end position="1785"/>
    </location>
</feature>
<feature type="compositionally biased region" description="Acidic residues" evidence="7">
    <location>
        <begin position="2297"/>
        <end position="2306"/>
    </location>
</feature>
<evidence type="ECO:0000259" key="8">
    <source>
        <dbReference type="Pfam" id="PF07926"/>
    </source>
</evidence>
<feature type="coiled-coil region" evidence="6">
    <location>
        <begin position="735"/>
        <end position="811"/>
    </location>
</feature>
<feature type="coiled-coil region" evidence="6">
    <location>
        <begin position="1291"/>
        <end position="1346"/>
    </location>
</feature>
<evidence type="ECO:0000256" key="1">
    <source>
        <dbReference type="ARBA" id="ARBA00004123"/>
    </source>
</evidence>
<dbReference type="InterPro" id="IPR012929">
    <property type="entry name" value="Nucleoprot-TPR/MLP1-2_dom"/>
</dbReference>
<feature type="region of interest" description="Disordered" evidence="7">
    <location>
        <begin position="1855"/>
        <end position="2400"/>
    </location>
</feature>
<reference evidence="11" key="1">
    <citation type="submission" date="2021-03" db="EMBL/GenBank/DDBJ databases">
        <title>Chromosome level genome of the anhydrobiotic midge Polypedilum vanderplanki.</title>
        <authorList>
            <person name="Yoshida Y."/>
            <person name="Kikawada T."/>
            <person name="Gusev O."/>
        </authorList>
    </citation>
    <scope>NUCLEOTIDE SEQUENCE</scope>
    <source>
        <strain evidence="11">NIAS01</strain>
        <tissue evidence="11">Whole body or cell culture</tissue>
    </source>
</reference>
<evidence type="ECO:0000313" key="11">
    <source>
        <dbReference type="EMBL" id="KAG5673073.1"/>
    </source>
</evidence>
<feature type="compositionally biased region" description="Low complexity" evidence="7">
    <location>
        <begin position="1863"/>
        <end position="1882"/>
    </location>
</feature>
<evidence type="ECO:0000259" key="10">
    <source>
        <dbReference type="Pfam" id="PF25785"/>
    </source>
</evidence>
<feature type="compositionally biased region" description="Basic and acidic residues" evidence="7">
    <location>
        <begin position="2173"/>
        <end position="2184"/>
    </location>
</feature>
<proteinExistence type="inferred from homology"/>
<feature type="domain" description="NUA/TPR/MLP1-2-like" evidence="10">
    <location>
        <begin position="471"/>
        <end position="565"/>
    </location>
</feature>
<feature type="compositionally biased region" description="Polar residues" evidence="7">
    <location>
        <begin position="1688"/>
        <end position="1708"/>
    </location>
</feature>
<accession>A0A9J6BT57</accession>
<evidence type="ECO:0000256" key="6">
    <source>
        <dbReference type="SAM" id="Coils"/>
    </source>
</evidence>
<feature type="compositionally biased region" description="Polar residues" evidence="7">
    <location>
        <begin position="1759"/>
        <end position="1782"/>
    </location>
</feature>
<evidence type="ECO:0000256" key="5">
    <source>
        <dbReference type="ARBA" id="ARBA00023242"/>
    </source>
</evidence>
<protein>
    <recommendedName>
        <fullName evidence="3">Nucleoprotein TPR</fullName>
    </recommendedName>
</protein>
<dbReference type="GO" id="GO:0006406">
    <property type="term" value="P:mRNA export from nucleus"/>
    <property type="evidence" value="ECO:0007669"/>
    <property type="project" value="TreeGrafter"/>
</dbReference>
<name>A0A9J6BT57_POLVA</name>
<dbReference type="GO" id="GO:0006606">
    <property type="term" value="P:protein import into nucleus"/>
    <property type="evidence" value="ECO:0007669"/>
    <property type="project" value="InterPro"/>
</dbReference>
<organism evidence="11 12">
    <name type="scientific">Polypedilum vanderplanki</name>
    <name type="common">Sleeping chironomid midge</name>
    <dbReference type="NCBI Taxonomy" id="319348"/>
    <lineage>
        <taxon>Eukaryota</taxon>
        <taxon>Metazoa</taxon>
        <taxon>Ecdysozoa</taxon>
        <taxon>Arthropoda</taxon>
        <taxon>Hexapoda</taxon>
        <taxon>Insecta</taxon>
        <taxon>Pterygota</taxon>
        <taxon>Neoptera</taxon>
        <taxon>Endopterygota</taxon>
        <taxon>Diptera</taxon>
        <taxon>Nematocera</taxon>
        <taxon>Chironomoidea</taxon>
        <taxon>Chironomidae</taxon>
        <taxon>Chironominae</taxon>
        <taxon>Polypedilum</taxon>
        <taxon>Polypedilum</taxon>
    </lineage>
</organism>
<keyword evidence="12" id="KW-1185">Reference proteome</keyword>
<dbReference type="Pfam" id="PF25785">
    <property type="entry name" value="TPR"/>
    <property type="match status" value="1"/>
</dbReference>
<feature type="region of interest" description="Disordered" evidence="7">
    <location>
        <begin position="1656"/>
        <end position="1722"/>
    </location>
</feature>
<dbReference type="InterPro" id="IPR057974">
    <property type="entry name" value="NUA/TPR/MLP1-2-like_dom"/>
</dbReference>
<feature type="compositionally biased region" description="Polar residues" evidence="7">
    <location>
        <begin position="1522"/>
        <end position="1533"/>
    </location>
</feature>
<feature type="compositionally biased region" description="Low complexity" evidence="7">
    <location>
        <begin position="2208"/>
        <end position="2222"/>
    </location>
</feature>
<feature type="compositionally biased region" description="Low complexity" evidence="7">
    <location>
        <begin position="2155"/>
        <end position="2165"/>
    </location>
</feature>
<feature type="domain" description="Nucleoprotein TPR/MPL1" evidence="9">
    <location>
        <begin position="174"/>
        <end position="250"/>
    </location>
</feature>
<feature type="compositionally biased region" description="Low complexity" evidence="7">
    <location>
        <begin position="1737"/>
        <end position="1750"/>
    </location>
</feature>
<dbReference type="GO" id="GO:1901673">
    <property type="term" value="P:regulation of mitotic spindle assembly"/>
    <property type="evidence" value="ECO:0007669"/>
    <property type="project" value="TreeGrafter"/>
</dbReference>
<feature type="compositionally biased region" description="Polar residues" evidence="7">
    <location>
        <begin position="1883"/>
        <end position="1898"/>
    </location>
</feature>
<feature type="compositionally biased region" description="Low complexity" evidence="7">
    <location>
        <begin position="2353"/>
        <end position="2365"/>
    </location>
</feature>
<dbReference type="PANTHER" id="PTHR18898">
    <property type="entry name" value="NUCLEOPROTEIN TPR-RELATED"/>
    <property type="match status" value="1"/>
</dbReference>
<feature type="region of interest" description="Disordered" evidence="7">
    <location>
        <begin position="1731"/>
        <end position="1750"/>
    </location>
</feature>
<keyword evidence="4 6" id="KW-0175">Coiled coil</keyword>
<evidence type="ECO:0000313" key="12">
    <source>
        <dbReference type="Proteomes" id="UP001107558"/>
    </source>
</evidence>
<feature type="coiled-coil region" evidence="6">
    <location>
        <begin position="1231"/>
        <end position="1258"/>
    </location>
</feature>
<evidence type="ECO:0000256" key="3">
    <source>
        <dbReference type="ARBA" id="ARBA00019789"/>
    </source>
</evidence>
<feature type="coiled-coil region" evidence="6">
    <location>
        <begin position="56"/>
        <end position="216"/>
    </location>
</feature>
<evidence type="ECO:0000259" key="9">
    <source>
        <dbReference type="Pfam" id="PF25481"/>
    </source>
</evidence>
<evidence type="ECO:0000256" key="2">
    <source>
        <dbReference type="ARBA" id="ARBA00005274"/>
    </source>
</evidence>
<dbReference type="Gene3D" id="1.10.287.2610">
    <property type="match status" value="1"/>
</dbReference>
<comment type="caution">
    <text evidence="11">The sequence shown here is derived from an EMBL/GenBank/DDBJ whole genome shotgun (WGS) entry which is preliminary data.</text>
</comment>
<feature type="compositionally biased region" description="Low complexity" evidence="7">
    <location>
        <begin position="2065"/>
        <end position="2081"/>
    </location>
</feature>
<feature type="compositionally biased region" description="Low complexity" evidence="7">
    <location>
        <begin position="2029"/>
        <end position="2058"/>
    </location>
</feature>
<feature type="region of interest" description="Disordered" evidence="7">
    <location>
        <begin position="619"/>
        <end position="651"/>
    </location>
</feature>
<feature type="compositionally biased region" description="Polar residues" evidence="7">
    <location>
        <begin position="1656"/>
        <end position="1680"/>
    </location>
</feature>
<dbReference type="EMBL" id="JADBJN010000003">
    <property type="protein sequence ID" value="KAG5673073.1"/>
    <property type="molecule type" value="Genomic_DNA"/>
</dbReference>
<sequence length="2400" mass="272301">METEKAVATFGNRVLSKEDLEKLPDDVRSKYELFFSEFLEMKALYETQKTNLDGFRTEYEQKISELTEKYQDEFAKAQSAQVCVKELREQLDEAREEVTKLSENLKRNEAELLEYRKDRHGVIDERDSLMKMVERRNFEVERLEDDIKSLKKQLQAAINAKCEALSKLDEIQHKESNIEFKERRLEQERVLLQSQIDMLTADLNRNIQELQKCRKESTARTMTIETKLHEKTEELSIATSQIAHLTETNTSLNARIEELSQQILSHSEEFTKMMEKYQKELQAKTRLAELYKDKSEEAINEQRDIANVVSELKSTLKEATEEYGNLETKYRQLELSQQQELDKKNEEILSLQDELKNANDLLKAAQQENIDIAVEKLCPAAATTSKLIKSGKSLTEIYSMYVNTQEELTRVKKDHEQMKLRFSEVLQEIQEKAPIIQRTQIDLEKATEANNELNNQLEALIRERVDTRQQIDELVLKIKSLDTQTKELLRDRQDLSRQVCHLLQIIEQARGGQVAQHDDSITSDMSGNEVITKRLVTFADIQELQQNNVQLLAIVRDLTAKVEEMDEIKSHMDQATYEAKIENYTRRLQEMQENMELQTRMMEKCISQREHYKKLYNELNKKGPSKNSSITDTFMDTGDDENTPSASNISLNSAGLNSSIVHEKDKRIGDLESKIKQYENEMKTLREEYEHYRKEKHQNDEMLNKQFDTLRTELREISTLNCKLKAQVEHHDGQLKVQQKNVATYKKQIQALEDRNKNYEATIIKHETAMTYLRNEAMDCTSKLSRAEMMIEKLSQENRMLKDSETHLKAEREVLYRERQSNNLVLNNLEMIKTTMERSESEGKMRMESRLDELTRECSALRRRLQEEQDRFRELSSHLERQTQSAKERMEEEKALANKFREELSQAREEIDKKSQKIDLLSKKLQASLTPTESENPVAQANKMRKEIELKLSEVMLEKEALEKELSLAKEHAKQYCDMAESYEKQLLELNETYSEYKTRVDADLAETKKSEASLKQRVNDLETEISLDINNRQLLAGDTNTQLHKAQLDLKEALTKISENNRELRELREKSIALQASLDSAESKYANEMILHSNDIKTMARLKEEMTSIRQQFEQLKQARETAEEKFENGKKLWAEREEIFMKEKSELEQRLEDMDKQNVALHDQIQALSTKLFINVSQSMDESMSVDNNTAADTSMNRSIANDEEKSSEQLLQIIKYLRKEKDIAVAKFDILKSENARLKSELQMIQKKLDETQANYINRQDDSAAMTSEKHQELLRKVETLNAITDSNRILREERDALSIKFNALQQRVTKVEDELIPLQEKNRELEVKNETLSTENLSLRTEATRWRQRANALIERSNKNSPDDWKRLQTERENLAKMLQLEKDQHKKTIDENAQIKQEKTRVDNEIVNLQKNLAQNQNEIKRLTEELAQLRQTSGKVSQELLETRVRADAKDDDMKKLTDEISNKELQLSQLKEKETQIRKIAKRYKDQYLELKNQVDSGTTPIIKEGEGNDANMGEPSTSQQDQQLVEDNKQLESKIQQLQQEIENIRAENNKLQQVNNELRLKDESCKALLQQAKTKIAQLNEKREQLTRESTTLKTQFDQRNDEHEQVVRNLKAQYESRVQRLEKEINDTTNEKTELMQRLNQYRQLGANQTSKPATSTMEKMSTDASTRTANVKPMAGPSQQSATVQPWRGGSSTSSGDTPLASIRPLSVQNSRTAAVMPTTNVSNIQGSSQSTSTSAGTSVTALVPPQQVHTTGSTSQSGEAISSSPTSSHTDYMPATSSATVVVAAVVPMGNNTSAAESSSQSQEIDQNLGGESSIQIVTGGQQIQQAVVALVSPRIENQQAQNLQNFDNQTSSTSGTSSSSSAPTIAISTHHQASSSNTVTTTQAGSHKRPRDEEGDSSTSNDEQPNKPVPQKRTRVQEGTFQGVSESGLEVEYQVPTSSQRDQEDDPCIVLSSEDEDEDDDEAMPDEGNAEGFENDGIETGYNYEMEHQEMEEGPDIDDIQSSNANNEVEIEDLSEVPSSAASQQESSASRQGENQQQIQSISSGTGNGNEAGPSTSGTTSSSLSPATISQWRQSPNASTSRQQQHLMLMGQAFQDDAGDDRIVPSTPTLYRSRNDGFSEVVSSPHTAQVPHAAARFTFGESSSSSTSATQSRPLAEGMDDTRIDLSEEHSQPTNRSVPNIPQQTSPGDNLINDSTSASTSSTSSSMSTVIQQDILEQQPVPGSSNQEESQVPEISITTDEEYEGASTSEAQGEPEKSSEQQETDEGGDGVSSEGEKSSTAGVAEDETSEADVLEQPQVIRTTRSGMRGSVNPNPSPSRGRIGRGAQRGRSPIVWGSDNMMMSQQQQQMGGSPIRTQSFPNTRGGGRARRGGRGRASSSSPYNNMRY</sequence>
<comment type="similarity">
    <text evidence="2">Belongs to the TPR family.</text>
</comment>
<feature type="compositionally biased region" description="Polar residues" evidence="7">
    <location>
        <begin position="625"/>
        <end position="634"/>
    </location>
</feature>
<dbReference type="GO" id="GO:0017056">
    <property type="term" value="F:structural constituent of nuclear pore"/>
    <property type="evidence" value="ECO:0007669"/>
    <property type="project" value="TreeGrafter"/>
</dbReference>
<dbReference type="GO" id="GO:0005643">
    <property type="term" value="C:nuclear pore"/>
    <property type="evidence" value="ECO:0007669"/>
    <property type="project" value="TreeGrafter"/>
</dbReference>
<dbReference type="Pfam" id="PF07926">
    <property type="entry name" value="TPR_MLP1_2"/>
    <property type="match status" value="1"/>
</dbReference>
<comment type="subcellular location">
    <subcellularLocation>
        <location evidence="1">Nucleus</location>
    </subcellularLocation>
</comment>
<dbReference type="PANTHER" id="PTHR18898:SF2">
    <property type="entry name" value="NUCLEOPROTEIN TPR"/>
    <property type="match status" value="1"/>
</dbReference>
<dbReference type="Pfam" id="PF25481">
    <property type="entry name" value="Nucleoprot-TPR"/>
    <property type="match status" value="1"/>
</dbReference>
<dbReference type="Proteomes" id="UP001107558">
    <property type="component" value="Chromosome 3"/>
</dbReference>
<dbReference type="GO" id="GO:0034399">
    <property type="term" value="C:nuclear periphery"/>
    <property type="evidence" value="ECO:0007669"/>
    <property type="project" value="UniProtKB-ARBA"/>
</dbReference>
<feature type="coiled-coil region" evidence="6">
    <location>
        <begin position="1383"/>
        <end position="1494"/>
    </location>
</feature>
<feature type="compositionally biased region" description="Acidic residues" evidence="7">
    <location>
        <begin position="1956"/>
        <end position="1990"/>
    </location>
</feature>
<evidence type="ECO:0000256" key="7">
    <source>
        <dbReference type="SAM" id="MobiDB-lite"/>
    </source>
</evidence>
<gene>
    <name evidence="11" type="ORF">PVAND_003148</name>
</gene>
<feature type="region of interest" description="Disordered" evidence="7">
    <location>
        <begin position="871"/>
        <end position="894"/>
    </location>
</feature>
<feature type="coiled-coil region" evidence="6">
    <location>
        <begin position="401"/>
        <end position="498"/>
    </location>
</feature>
<feature type="domain" description="Nucleoprotein TPR/MLP1-2" evidence="8">
    <location>
        <begin position="1043"/>
        <end position="1170"/>
    </location>
</feature>
<feature type="compositionally biased region" description="Polar residues" evidence="7">
    <location>
        <begin position="2185"/>
        <end position="2207"/>
    </location>
</feature>
<feature type="coiled-coil region" evidence="6">
    <location>
        <begin position="661"/>
        <end position="702"/>
    </location>
</feature>
<evidence type="ECO:0000256" key="4">
    <source>
        <dbReference type="ARBA" id="ARBA00023054"/>
    </source>
</evidence>